<protein>
    <recommendedName>
        <fullName evidence="3">RNase III domain-containing protein</fullName>
    </recommendedName>
</protein>
<evidence type="ECO:0000313" key="2">
    <source>
        <dbReference type="Proteomes" id="UP000094236"/>
    </source>
</evidence>
<keyword evidence="2" id="KW-1185">Reference proteome</keyword>
<name>A0A1E4TY11_PACTA</name>
<evidence type="ECO:0008006" key="3">
    <source>
        <dbReference type="Google" id="ProtNLM"/>
    </source>
</evidence>
<sequence>MLYKRFYTTLCDVSRRLSFELKNLKFNDPSMIGLNNYENCSIVEPLIRENIYYVDGSVVKNRFETNLDNFNRLLSNDLSNLQKIIPDYKFTKLQLLSILYSKNDFSISTCYKDNKKFDVIMRSSNIQKMGSQILRMRINLSILLESNNNFDAFNDDGKASILKRLQNKKTLIKSCSRIGLYDLVKPPKEFYQNEPKTDLQKETCFKSLQMLIGMIFFQYGGSEANKFVDNVIIKECYNVLSEKYL</sequence>
<proteinExistence type="predicted"/>
<organism evidence="1 2">
    <name type="scientific">Pachysolen tannophilus NRRL Y-2460</name>
    <dbReference type="NCBI Taxonomy" id="669874"/>
    <lineage>
        <taxon>Eukaryota</taxon>
        <taxon>Fungi</taxon>
        <taxon>Dikarya</taxon>
        <taxon>Ascomycota</taxon>
        <taxon>Saccharomycotina</taxon>
        <taxon>Pichiomycetes</taxon>
        <taxon>Pachysolenaceae</taxon>
        <taxon>Pachysolen</taxon>
    </lineage>
</organism>
<reference evidence="2" key="1">
    <citation type="submission" date="2016-05" db="EMBL/GenBank/DDBJ databases">
        <title>Comparative genomics of biotechnologically important yeasts.</title>
        <authorList>
            <consortium name="DOE Joint Genome Institute"/>
            <person name="Riley R."/>
            <person name="Haridas S."/>
            <person name="Wolfe K.H."/>
            <person name="Lopes M.R."/>
            <person name="Hittinger C.T."/>
            <person name="Goker M."/>
            <person name="Salamov A."/>
            <person name="Wisecaver J."/>
            <person name="Long T.M."/>
            <person name="Aerts A.L."/>
            <person name="Barry K."/>
            <person name="Choi C."/>
            <person name="Clum A."/>
            <person name="Coughlan A.Y."/>
            <person name="Deshpande S."/>
            <person name="Douglass A.P."/>
            <person name="Hanson S.J."/>
            <person name="Klenk H.-P."/>
            <person name="Labutti K."/>
            <person name="Lapidus A."/>
            <person name="Lindquist E."/>
            <person name="Lipzen A."/>
            <person name="Meier-Kolthoff J.P."/>
            <person name="Ohm R.A."/>
            <person name="Otillar R.P."/>
            <person name="Pangilinan J."/>
            <person name="Peng Y."/>
            <person name="Rokas A."/>
            <person name="Rosa C.A."/>
            <person name="Scheuner C."/>
            <person name="Sibirny A.A."/>
            <person name="Slot J.C."/>
            <person name="Stielow J.B."/>
            <person name="Sun H."/>
            <person name="Kurtzman C.P."/>
            <person name="Blackwell M."/>
            <person name="Grigoriev I.V."/>
            <person name="Jeffries T.W."/>
        </authorList>
    </citation>
    <scope>NUCLEOTIDE SEQUENCE [LARGE SCALE GENOMIC DNA]</scope>
    <source>
        <strain evidence="2">NRRL Y-2460</strain>
    </source>
</reference>
<dbReference type="Proteomes" id="UP000094236">
    <property type="component" value="Unassembled WGS sequence"/>
</dbReference>
<dbReference type="EMBL" id="KV454012">
    <property type="protein sequence ID" value="ODV96645.1"/>
    <property type="molecule type" value="Genomic_DNA"/>
</dbReference>
<evidence type="ECO:0000313" key="1">
    <source>
        <dbReference type="EMBL" id="ODV96645.1"/>
    </source>
</evidence>
<gene>
    <name evidence="1" type="ORF">PACTADRAFT_48475</name>
</gene>
<accession>A0A1E4TY11</accession>
<dbReference type="AlphaFoldDB" id="A0A1E4TY11"/>